<accession>A0A4Q2M4F4</accession>
<feature type="domain" description="PPM-type phosphatase" evidence="1">
    <location>
        <begin position="9"/>
        <end position="240"/>
    </location>
</feature>
<dbReference type="Proteomes" id="UP000581087">
    <property type="component" value="Unassembled WGS sequence"/>
</dbReference>
<dbReference type="InterPro" id="IPR001932">
    <property type="entry name" value="PPM-type_phosphatase-like_dom"/>
</dbReference>
<dbReference type="EMBL" id="JACCBI010000001">
    <property type="protein sequence ID" value="NYD67223.1"/>
    <property type="molecule type" value="Genomic_DNA"/>
</dbReference>
<evidence type="ECO:0000313" key="2">
    <source>
        <dbReference type="EMBL" id="NYD67223.1"/>
    </source>
</evidence>
<dbReference type="GO" id="GO:0004722">
    <property type="term" value="F:protein serine/threonine phosphatase activity"/>
    <property type="evidence" value="ECO:0007669"/>
    <property type="project" value="UniProtKB-EC"/>
</dbReference>
<dbReference type="PROSITE" id="PS51746">
    <property type="entry name" value="PPM_2"/>
    <property type="match status" value="1"/>
</dbReference>
<evidence type="ECO:0000259" key="1">
    <source>
        <dbReference type="PROSITE" id="PS51746"/>
    </source>
</evidence>
<dbReference type="Pfam" id="PF13672">
    <property type="entry name" value="PP2C_2"/>
    <property type="match status" value="1"/>
</dbReference>
<proteinExistence type="predicted"/>
<dbReference type="SMART" id="SM00332">
    <property type="entry name" value="PP2Cc"/>
    <property type="match status" value="1"/>
</dbReference>
<keyword evidence="4" id="KW-1185">Reference proteome</keyword>
<organism evidence="3 4">
    <name type="scientific">Agromyces atrinae</name>
    <dbReference type="NCBI Taxonomy" id="592376"/>
    <lineage>
        <taxon>Bacteria</taxon>
        <taxon>Bacillati</taxon>
        <taxon>Actinomycetota</taxon>
        <taxon>Actinomycetes</taxon>
        <taxon>Micrococcales</taxon>
        <taxon>Microbacteriaceae</taxon>
        <taxon>Agromyces</taxon>
    </lineage>
</organism>
<dbReference type="PANTHER" id="PTHR47992">
    <property type="entry name" value="PROTEIN PHOSPHATASE"/>
    <property type="match status" value="1"/>
</dbReference>
<dbReference type="EC" id="3.1.3.16" evidence="2"/>
<dbReference type="AlphaFoldDB" id="A0A4Q2M4F4"/>
<comment type="caution">
    <text evidence="3">The sequence shown here is derived from an EMBL/GenBank/DDBJ whole genome shotgun (WGS) entry which is preliminary data.</text>
</comment>
<dbReference type="Gene3D" id="3.60.40.10">
    <property type="entry name" value="PPM-type phosphatase domain"/>
    <property type="match status" value="1"/>
</dbReference>
<dbReference type="OrthoDB" id="9801841at2"/>
<dbReference type="SMART" id="SM00331">
    <property type="entry name" value="PP2C_SIG"/>
    <property type="match status" value="1"/>
</dbReference>
<dbReference type="SUPFAM" id="SSF81606">
    <property type="entry name" value="PP2C-like"/>
    <property type="match status" value="1"/>
</dbReference>
<dbReference type="Proteomes" id="UP000292686">
    <property type="component" value="Unassembled WGS sequence"/>
</dbReference>
<dbReference type="InterPro" id="IPR015655">
    <property type="entry name" value="PP2C"/>
</dbReference>
<keyword evidence="2" id="KW-0378">Hydrolase</keyword>
<evidence type="ECO:0000313" key="3">
    <source>
        <dbReference type="EMBL" id="RXZ86944.1"/>
    </source>
</evidence>
<evidence type="ECO:0000313" key="5">
    <source>
        <dbReference type="Proteomes" id="UP000581087"/>
    </source>
</evidence>
<dbReference type="CDD" id="cd00143">
    <property type="entry name" value="PP2Cc"/>
    <property type="match status" value="1"/>
</dbReference>
<dbReference type="EMBL" id="SDPM01000003">
    <property type="protein sequence ID" value="RXZ86944.1"/>
    <property type="molecule type" value="Genomic_DNA"/>
</dbReference>
<name>A0A4Q2M4F4_9MICO</name>
<protein>
    <submittedName>
        <fullName evidence="2 3">Protein phosphatase</fullName>
        <ecNumber evidence="2">3.1.3.16</ecNumber>
    </submittedName>
</protein>
<dbReference type="RefSeq" id="WP_129173772.1">
    <property type="nucleotide sequence ID" value="NZ_JACCBI010000001.1"/>
</dbReference>
<gene>
    <name evidence="2" type="ORF">BJ972_001742</name>
    <name evidence="3" type="ORF">ESP50_07735</name>
</gene>
<reference evidence="2 5" key="2">
    <citation type="submission" date="2020-07" db="EMBL/GenBank/DDBJ databases">
        <title>Sequencing the genomes of 1000 actinobacteria strains.</title>
        <authorList>
            <person name="Klenk H.-P."/>
        </authorList>
    </citation>
    <scope>NUCLEOTIDE SEQUENCE [LARGE SCALE GENOMIC DNA]</scope>
    <source>
        <strain evidence="2 5">DSM 23870</strain>
    </source>
</reference>
<sequence>MPNAPVVVTVAAVTDRGQKRQANEDSLLAESPVYLVADGMGGYDAGDLASQAVVAAFREHVVGDEITTLDEVRDALSAADDAVEVVSGTTKRGAGSTVSGVALVEHDGLPHWLVFNVGDSRVYRHTGSDLEQITVDHSLGQELVDEGALRPEDLATFARRNVITRAIGAPDSTADSWLMPVTDGERLLICSDGLTSEVSDEAIRATLTMSGRPESAAEALVQRANQAGGRDNITVIVVDVVSGGGRLTNDDTTSLRFASLGLGDSMIDDTTIPVRVVV</sequence>
<evidence type="ECO:0000313" key="4">
    <source>
        <dbReference type="Proteomes" id="UP000292686"/>
    </source>
</evidence>
<reference evidence="3 4" key="1">
    <citation type="submission" date="2019-01" db="EMBL/GenBank/DDBJ databases">
        <title>Agromyces.</title>
        <authorList>
            <person name="Li J."/>
        </authorList>
    </citation>
    <scope>NUCLEOTIDE SEQUENCE [LARGE SCALE GENOMIC DNA]</scope>
    <source>
        <strain evidence="3 4">DSM 23870</strain>
    </source>
</reference>
<dbReference type="InterPro" id="IPR036457">
    <property type="entry name" value="PPM-type-like_dom_sf"/>
</dbReference>